<evidence type="ECO:0000313" key="2">
    <source>
        <dbReference type="Proteomes" id="UP000195440"/>
    </source>
</evidence>
<evidence type="ECO:0000313" key="1">
    <source>
        <dbReference type="EMBL" id="OUM75322.1"/>
    </source>
</evidence>
<dbReference type="RefSeq" id="WP_087264753.1">
    <property type="nucleotide sequence ID" value="NZ_CP167995.1"/>
</dbReference>
<dbReference type="OrthoDB" id="6981362at2"/>
<accession>A0A1Y3P9F1</accession>
<dbReference type="AlphaFoldDB" id="A0A1Y3P9F1"/>
<dbReference type="EMBL" id="LOHF01000002">
    <property type="protein sequence ID" value="OUM75322.1"/>
    <property type="molecule type" value="Genomic_DNA"/>
</dbReference>
<gene>
    <name evidence="1" type="ORF">AUC60_03745</name>
</gene>
<name>A0A1Y3P9F1_9PSED</name>
<reference evidence="1 2" key="1">
    <citation type="journal article" date="2017" name="Syst. Appl. Microbiol.">
        <title>Pseudomonas caspiana sp. nov., a citrus pathogen in the Pseudomonas syringae phylogenetic group.</title>
        <authorList>
            <person name="Busquets A."/>
            <person name="Gomila M."/>
            <person name="Beiki F."/>
            <person name="Mulet M."/>
            <person name="Rahimian H."/>
            <person name="Garcia-Valdes E."/>
            <person name="Lalucat J."/>
        </authorList>
    </citation>
    <scope>NUCLEOTIDE SEQUENCE [LARGE SCALE GENOMIC DNA]</scope>
    <source>
        <strain evidence="1 2">FBF102</strain>
    </source>
</reference>
<proteinExistence type="predicted"/>
<sequence>MKNPKHHPRCLVYLHPAAASSPAAIRTIQQQVGLLLIITPKNRRDQVNPAFATADQSNPWGGDAA</sequence>
<organism evidence="1 2">
    <name type="scientific">Pseudomonas caspiana</name>
    <dbReference type="NCBI Taxonomy" id="1451454"/>
    <lineage>
        <taxon>Bacteria</taxon>
        <taxon>Pseudomonadati</taxon>
        <taxon>Pseudomonadota</taxon>
        <taxon>Gammaproteobacteria</taxon>
        <taxon>Pseudomonadales</taxon>
        <taxon>Pseudomonadaceae</taxon>
        <taxon>Pseudomonas</taxon>
    </lineage>
</organism>
<comment type="caution">
    <text evidence="1">The sequence shown here is derived from an EMBL/GenBank/DDBJ whole genome shotgun (WGS) entry which is preliminary data.</text>
</comment>
<protein>
    <submittedName>
        <fullName evidence="1">Uncharacterized protein</fullName>
    </submittedName>
</protein>
<keyword evidence="2" id="KW-1185">Reference proteome</keyword>
<dbReference type="Proteomes" id="UP000195440">
    <property type="component" value="Unassembled WGS sequence"/>
</dbReference>